<dbReference type="Pfam" id="PF07920">
    <property type="entry name" value="DUF1684"/>
    <property type="match status" value="1"/>
</dbReference>
<dbReference type="OrthoDB" id="5493262at2"/>
<sequence length="324" mass="37179">MTKYEQVPTTVDHVFGGVPIAKPLSFREIQNLTEEEYEQRWHQWHQGREAKLSSEYGWLSLRSIDWLKEGESKTIGGFPGQWRQDGNTVTYFPEAGKDVSNRGKVIKEPKEITVGTVADVNVEDFDYQGVRAQLIKRIGSDDRKFAIRQRDPQSDTRRHFEEAKHFKPSKNWVLPARYIPLEHWESVTTEAVLSDLSHKETAIGNLYFTYQDQEYKLIVFQGHNDDSGWTKKDPETNQIVYLDNRQETEGTGNILFKDVTSAKETYGGGRALAFDISHPSEVDYIDFNTASNLPCFFTEFCTCPVSPNENKLPFAIRAGETSEH</sequence>
<dbReference type="STRING" id="1423813.FC26_GL001904"/>
<dbReference type="PANTHER" id="PTHR41913:SF1">
    <property type="entry name" value="DUF1684 DOMAIN-CONTAINING PROTEIN"/>
    <property type="match status" value="1"/>
</dbReference>
<comment type="caution">
    <text evidence="1">The sequence shown here is derived from an EMBL/GenBank/DDBJ whole genome shotgun (WGS) entry which is preliminary data.</text>
</comment>
<dbReference type="InterPro" id="IPR012467">
    <property type="entry name" value="DUF1684"/>
</dbReference>
<evidence type="ECO:0000313" key="1">
    <source>
        <dbReference type="EMBL" id="KRM61222.1"/>
    </source>
</evidence>
<dbReference type="Proteomes" id="UP000051733">
    <property type="component" value="Unassembled WGS sequence"/>
</dbReference>
<protein>
    <recommendedName>
        <fullName evidence="3">DUF1684 domain-containing protein</fullName>
    </recommendedName>
</protein>
<dbReference type="EMBL" id="AYYY01000030">
    <property type="protein sequence ID" value="KRM61222.1"/>
    <property type="molecule type" value="Genomic_DNA"/>
</dbReference>
<organism evidence="1 2">
    <name type="scientific">Paucilactobacillus vaccinostercus DSM 20634</name>
    <dbReference type="NCBI Taxonomy" id="1423813"/>
    <lineage>
        <taxon>Bacteria</taxon>
        <taxon>Bacillati</taxon>
        <taxon>Bacillota</taxon>
        <taxon>Bacilli</taxon>
        <taxon>Lactobacillales</taxon>
        <taxon>Lactobacillaceae</taxon>
        <taxon>Paucilactobacillus</taxon>
    </lineage>
</organism>
<reference evidence="1 2" key="1">
    <citation type="journal article" date="2015" name="Genome Announc.">
        <title>Expanding the biotechnology potential of lactobacilli through comparative genomics of 213 strains and associated genera.</title>
        <authorList>
            <person name="Sun Z."/>
            <person name="Harris H.M."/>
            <person name="McCann A."/>
            <person name="Guo C."/>
            <person name="Argimon S."/>
            <person name="Zhang W."/>
            <person name="Yang X."/>
            <person name="Jeffery I.B."/>
            <person name="Cooney J.C."/>
            <person name="Kagawa T.F."/>
            <person name="Liu W."/>
            <person name="Song Y."/>
            <person name="Salvetti E."/>
            <person name="Wrobel A."/>
            <person name="Rasinkangas P."/>
            <person name="Parkhill J."/>
            <person name="Rea M.C."/>
            <person name="O'Sullivan O."/>
            <person name="Ritari J."/>
            <person name="Douillard F.P."/>
            <person name="Paul Ross R."/>
            <person name="Yang R."/>
            <person name="Briner A.E."/>
            <person name="Felis G.E."/>
            <person name="de Vos W.M."/>
            <person name="Barrangou R."/>
            <person name="Klaenhammer T.R."/>
            <person name="Caufield P.W."/>
            <person name="Cui Y."/>
            <person name="Zhang H."/>
            <person name="O'Toole P.W."/>
        </authorList>
    </citation>
    <scope>NUCLEOTIDE SEQUENCE [LARGE SCALE GENOMIC DNA]</scope>
    <source>
        <strain evidence="1 2">DSM 20634</strain>
    </source>
</reference>
<keyword evidence="2" id="KW-1185">Reference proteome</keyword>
<evidence type="ECO:0000313" key="2">
    <source>
        <dbReference type="Proteomes" id="UP000051733"/>
    </source>
</evidence>
<dbReference type="PANTHER" id="PTHR41913">
    <property type="entry name" value="DUF1684 DOMAIN-CONTAINING PROTEIN"/>
    <property type="match status" value="1"/>
</dbReference>
<name>A0A0R2AC72_9LACO</name>
<dbReference type="PATRIC" id="fig|1423813.3.peg.1933"/>
<gene>
    <name evidence="1" type="ORF">FC26_GL001904</name>
</gene>
<proteinExistence type="predicted"/>
<dbReference type="AlphaFoldDB" id="A0A0R2AC72"/>
<accession>A0A0R2AC72</accession>
<dbReference type="RefSeq" id="WP_057779278.1">
    <property type="nucleotide sequence ID" value="NZ_AYYY01000030.1"/>
</dbReference>
<evidence type="ECO:0008006" key="3">
    <source>
        <dbReference type="Google" id="ProtNLM"/>
    </source>
</evidence>